<reference evidence="13" key="1">
    <citation type="submission" date="2017-09" db="EMBL/GenBank/DDBJ databases">
        <title>Depth-based differentiation of microbial function through sediment-hosted aquifers and enrichment of novel symbionts in the deep terrestrial subsurface.</title>
        <authorList>
            <person name="Probst A.J."/>
            <person name="Ladd B."/>
            <person name="Jarett J.K."/>
            <person name="Geller-Mcgrath D.E."/>
            <person name="Sieber C.M.K."/>
            <person name="Emerson J.B."/>
            <person name="Anantharaman K."/>
            <person name="Thomas B.C."/>
            <person name="Malmstrom R."/>
            <person name="Stieglmeier M."/>
            <person name="Klingl A."/>
            <person name="Woyke T."/>
            <person name="Ryan C.M."/>
            <person name="Banfield J.F."/>
        </authorList>
    </citation>
    <scope>NUCLEOTIDE SEQUENCE [LARGE SCALE GENOMIC DNA]</scope>
</reference>
<comment type="similarity">
    <text evidence="9">Belongs to the OXA1/ALB3/YidC family.</text>
</comment>
<organism evidence="12 13">
    <name type="scientific">Candidatus Woesebacteria bacterium CG_4_10_14_0_2_um_filter_39_14</name>
    <dbReference type="NCBI Taxonomy" id="1975054"/>
    <lineage>
        <taxon>Bacteria</taxon>
        <taxon>Candidatus Woeseibacteriota</taxon>
    </lineage>
</organism>
<feature type="transmembrane region" description="Helical" evidence="10">
    <location>
        <begin position="20"/>
        <end position="47"/>
    </location>
</feature>
<evidence type="ECO:0000313" key="13">
    <source>
        <dbReference type="Proteomes" id="UP000229753"/>
    </source>
</evidence>
<feature type="transmembrane region" description="Helical" evidence="10">
    <location>
        <begin position="216"/>
        <end position="240"/>
    </location>
</feature>
<keyword evidence="2" id="KW-0813">Transport</keyword>
<keyword evidence="5" id="KW-0653">Protein transport</keyword>
<accession>A0A2M7TNH9</accession>
<evidence type="ECO:0000256" key="3">
    <source>
        <dbReference type="ARBA" id="ARBA00022475"/>
    </source>
</evidence>
<dbReference type="GO" id="GO:0005886">
    <property type="term" value="C:plasma membrane"/>
    <property type="evidence" value="ECO:0007669"/>
    <property type="project" value="UniProtKB-SubCell"/>
</dbReference>
<dbReference type="GO" id="GO:0051205">
    <property type="term" value="P:protein insertion into membrane"/>
    <property type="evidence" value="ECO:0007669"/>
    <property type="project" value="TreeGrafter"/>
</dbReference>
<dbReference type="GO" id="GO:0032977">
    <property type="term" value="F:membrane insertase activity"/>
    <property type="evidence" value="ECO:0007669"/>
    <property type="project" value="InterPro"/>
</dbReference>
<name>A0A2M7TNH9_9BACT</name>
<feature type="transmembrane region" description="Helical" evidence="10">
    <location>
        <begin position="246"/>
        <end position="263"/>
    </location>
</feature>
<dbReference type="EMBL" id="PFNO01000047">
    <property type="protein sequence ID" value="PIZ49553.1"/>
    <property type="molecule type" value="Genomic_DNA"/>
</dbReference>
<dbReference type="PANTHER" id="PTHR12428">
    <property type="entry name" value="OXA1"/>
    <property type="match status" value="1"/>
</dbReference>
<sequence>MSLWNLILYQPLVNALIFFYHFLFANFGLAIIVLTVIIRSLLIPLTLPSMRAAQKMKELAPEIAKLKKKYGHDKQQLAKAQMELYRQHGANPAAGCLPQIIQLIILIALYQAFIRVLRADGDVIVRLNQVLYPSLKLAEGTVINTHFTYLDLAKPDVFRLPGLAFPLPGLFLLAAAFIQFLSSKMMQPAVSRAQKEAAKTEGKADDLATSMQSQMLYLFPLMTIFIGYSFPSGLILYWFIFSFFTAIQQYFVAGWGGLTPWINKLKIWRK</sequence>
<protein>
    <recommendedName>
        <fullName evidence="11">Membrane insertase YidC/Oxa/ALB C-terminal domain-containing protein</fullName>
    </recommendedName>
</protein>
<proteinExistence type="inferred from homology"/>
<evidence type="ECO:0000256" key="7">
    <source>
        <dbReference type="ARBA" id="ARBA00023136"/>
    </source>
</evidence>
<keyword evidence="4 9" id="KW-0812">Transmembrane</keyword>
<comment type="caution">
    <text evidence="12">The sequence shown here is derived from an EMBL/GenBank/DDBJ whole genome shotgun (WGS) entry which is preliminary data.</text>
</comment>
<evidence type="ECO:0000256" key="1">
    <source>
        <dbReference type="ARBA" id="ARBA00004651"/>
    </source>
</evidence>
<dbReference type="InterPro" id="IPR028055">
    <property type="entry name" value="YidC/Oxa/ALB_C"/>
</dbReference>
<evidence type="ECO:0000256" key="4">
    <source>
        <dbReference type="ARBA" id="ARBA00022692"/>
    </source>
</evidence>
<dbReference type="InterPro" id="IPR047196">
    <property type="entry name" value="YidC_ALB_C"/>
</dbReference>
<evidence type="ECO:0000259" key="11">
    <source>
        <dbReference type="Pfam" id="PF02096"/>
    </source>
</evidence>
<evidence type="ECO:0000256" key="8">
    <source>
        <dbReference type="ARBA" id="ARBA00023186"/>
    </source>
</evidence>
<evidence type="ECO:0000256" key="6">
    <source>
        <dbReference type="ARBA" id="ARBA00022989"/>
    </source>
</evidence>
<dbReference type="GO" id="GO:0015031">
    <property type="term" value="P:protein transport"/>
    <property type="evidence" value="ECO:0007669"/>
    <property type="project" value="UniProtKB-KW"/>
</dbReference>
<evidence type="ECO:0000256" key="10">
    <source>
        <dbReference type="SAM" id="Phobius"/>
    </source>
</evidence>
<feature type="domain" description="Membrane insertase YidC/Oxa/ALB C-terminal" evidence="11">
    <location>
        <begin position="27"/>
        <end position="252"/>
    </location>
</feature>
<feature type="transmembrane region" description="Helical" evidence="10">
    <location>
        <begin position="163"/>
        <end position="182"/>
    </location>
</feature>
<dbReference type="CDD" id="cd20070">
    <property type="entry name" value="5TM_YidC_Alb3"/>
    <property type="match status" value="1"/>
</dbReference>
<evidence type="ECO:0000256" key="2">
    <source>
        <dbReference type="ARBA" id="ARBA00022448"/>
    </source>
</evidence>
<evidence type="ECO:0000256" key="9">
    <source>
        <dbReference type="RuleBase" id="RU003945"/>
    </source>
</evidence>
<evidence type="ECO:0000256" key="5">
    <source>
        <dbReference type="ARBA" id="ARBA00022927"/>
    </source>
</evidence>
<dbReference type="Pfam" id="PF02096">
    <property type="entry name" value="60KD_IMP"/>
    <property type="match status" value="1"/>
</dbReference>
<comment type="subcellular location">
    <subcellularLocation>
        <location evidence="1">Cell membrane</location>
        <topology evidence="1">Multi-pass membrane protein</topology>
    </subcellularLocation>
    <subcellularLocation>
        <location evidence="9">Membrane</location>
        <topology evidence="9">Multi-pass membrane protein</topology>
    </subcellularLocation>
</comment>
<dbReference type="PANTHER" id="PTHR12428:SF65">
    <property type="entry name" value="CYTOCHROME C OXIDASE ASSEMBLY PROTEIN COX18, MITOCHONDRIAL"/>
    <property type="match status" value="1"/>
</dbReference>
<keyword evidence="8" id="KW-0143">Chaperone</keyword>
<keyword evidence="3" id="KW-1003">Cell membrane</keyword>
<dbReference type="AlphaFoldDB" id="A0A2M7TNH9"/>
<keyword evidence="6 10" id="KW-1133">Transmembrane helix</keyword>
<feature type="transmembrane region" description="Helical" evidence="10">
    <location>
        <begin position="92"/>
        <end position="113"/>
    </location>
</feature>
<dbReference type="InterPro" id="IPR001708">
    <property type="entry name" value="YidC/ALB3/OXA1/COX18"/>
</dbReference>
<dbReference type="Proteomes" id="UP000229753">
    <property type="component" value="Unassembled WGS sequence"/>
</dbReference>
<gene>
    <name evidence="12" type="ORF">COY29_01615</name>
</gene>
<evidence type="ECO:0000313" key="12">
    <source>
        <dbReference type="EMBL" id="PIZ49553.1"/>
    </source>
</evidence>
<keyword evidence="7 10" id="KW-0472">Membrane</keyword>
<dbReference type="NCBIfam" id="TIGR03592">
    <property type="entry name" value="yidC_oxa1_cterm"/>
    <property type="match status" value="1"/>
</dbReference>